<accession>A0ABQ4BYB4</accession>
<organism evidence="2 3">
    <name type="scientific">Asanoa iriomotensis</name>
    <dbReference type="NCBI Taxonomy" id="234613"/>
    <lineage>
        <taxon>Bacteria</taxon>
        <taxon>Bacillati</taxon>
        <taxon>Actinomycetota</taxon>
        <taxon>Actinomycetes</taxon>
        <taxon>Micromonosporales</taxon>
        <taxon>Micromonosporaceae</taxon>
        <taxon>Asanoa</taxon>
    </lineage>
</organism>
<dbReference type="InterPro" id="IPR013022">
    <property type="entry name" value="Xyl_isomerase-like_TIM-brl"/>
</dbReference>
<dbReference type="InterPro" id="IPR036237">
    <property type="entry name" value="Xyl_isomerase-like_sf"/>
</dbReference>
<evidence type="ECO:0000313" key="3">
    <source>
        <dbReference type="Proteomes" id="UP000624325"/>
    </source>
</evidence>
<sequence length="247" mass="25881">MSHDVYVCGTPYEKALRSGEMSVLDLGPIAAKVGAAGVEYRTVYWQDVETELPAVVDQAAALGLCVTYASFATLYGGDEDTEAGLLRDIAHARALGSPLLRVFRGAGDDDTVARAVLAAAEAAGVTLALENFVKAPGNRLAEVIGTVRALDSPALGVNVDVGNYVKNGQDPVAAAAALAPWTVYCHFKDVRMGDDGPVATYPGNGFVDLPAVLAALDPDVPFGFEYPGEGDPESAIRAGLEYVRRHE</sequence>
<protein>
    <recommendedName>
        <fullName evidence="1">Xylose isomerase-like TIM barrel domain-containing protein</fullName>
    </recommendedName>
</protein>
<dbReference type="Pfam" id="PF01261">
    <property type="entry name" value="AP_endonuc_2"/>
    <property type="match status" value="1"/>
</dbReference>
<feature type="domain" description="Xylose isomerase-like TIM barrel" evidence="1">
    <location>
        <begin position="30"/>
        <end position="245"/>
    </location>
</feature>
<dbReference type="SUPFAM" id="SSF51658">
    <property type="entry name" value="Xylose isomerase-like"/>
    <property type="match status" value="1"/>
</dbReference>
<reference evidence="2 3" key="1">
    <citation type="submission" date="2021-01" db="EMBL/GenBank/DDBJ databases">
        <title>Whole genome shotgun sequence of Asanoa iriomotensis NBRC 100142.</title>
        <authorList>
            <person name="Komaki H."/>
            <person name="Tamura T."/>
        </authorList>
    </citation>
    <scope>NUCLEOTIDE SEQUENCE [LARGE SCALE GENOMIC DNA]</scope>
    <source>
        <strain evidence="2 3">NBRC 100142</strain>
    </source>
</reference>
<name>A0ABQ4BYB4_9ACTN</name>
<evidence type="ECO:0000259" key="1">
    <source>
        <dbReference type="Pfam" id="PF01261"/>
    </source>
</evidence>
<keyword evidence="3" id="KW-1185">Reference proteome</keyword>
<dbReference type="PANTHER" id="PTHR12110">
    <property type="entry name" value="HYDROXYPYRUVATE ISOMERASE"/>
    <property type="match status" value="1"/>
</dbReference>
<dbReference type="Gene3D" id="3.20.20.150">
    <property type="entry name" value="Divalent-metal-dependent TIM barrel enzymes"/>
    <property type="match status" value="1"/>
</dbReference>
<comment type="caution">
    <text evidence="2">The sequence shown here is derived from an EMBL/GenBank/DDBJ whole genome shotgun (WGS) entry which is preliminary data.</text>
</comment>
<evidence type="ECO:0000313" key="2">
    <source>
        <dbReference type="EMBL" id="GIF55524.1"/>
    </source>
</evidence>
<dbReference type="EMBL" id="BONC01000008">
    <property type="protein sequence ID" value="GIF55524.1"/>
    <property type="molecule type" value="Genomic_DNA"/>
</dbReference>
<gene>
    <name evidence="2" type="ORF">Air01nite_16190</name>
</gene>
<dbReference type="Proteomes" id="UP000624325">
    <property type="component" value="Unassembled WGS sequence"/>
</dbReference>
<dbReference type="InterPro" id="IPR050312">
    <property type="entry name" value="IolE/XylAMocC-like"/>
</dbReference>
<dbReference type="PANTHER" id="PTHR12110:SF41">
    <property type="entry name" value="INOSOSE DEHYDRATASE"/>
    <property type="match status" value="1"/>
</dbReference>
<dbReference type="RefSeq" id="WP_203701334.1">
    <property type="nucleotide sequence ID" value="NZ_BAAALU010000007.1"/>
</dbReference>
<proteinExistence type="predicted"/>